<comment type="caution">
    <text evidence="1">The sequence shown here is derived from an EMBL/GenBank/DDBJ whole genome shotgun (WGS) entry which is preliminary data.</text>
</comment>
<evidence type="ECO:0000313" key="1">
    <source>
        <dbReference type="EMBL" id="GIY98471.1"/>
    </source>
</evidence>
<gene>
    <name evidence="1" type="ORF">CEXT_223521</name>
</gene>
<protein>
    <submittedName>
        <fullName evidence="1">Uncharacterized protein</fullName>
    </submittedName>
</protein>
<organism evidence="1 2">
    <name type="scientific">Caerostris extrusa</name>
    <name type="common">Bark spider</name>
    <name type="synonym">Caerostris bankana</name>
    <dbReference type="NCBI Taxonomy" id="172846"/>
    <lineage>
        <taxon>Eukaryota</taxon>
        <taxon>Metazoa</taxon>
        <taxon>Ecdysozoa</taxon>
        <taxon>Arthropoda</taxon>
        <taxon>Chelicerata</taxon>
        <taxon>Arachnida</taxon>
        <taxon>Araneae</taxon>
        <taxon>Araneomorphae</taxon>
        <taxon>Entelegynae</taxon>
        <taxon>Araneoidea</taxon>
        <taxon>Araneidae</taxon>
        <taxon>Caerostris</taxon>
    </lineage>
</organism>
<proteinExistence type="predicted"/>
<evidence type="ECO:0000313" key="2">
    <source>
        <dbReference type="Proteomes" id="UP001054945"/>
    </source>
</evidence>
<name>A0AAV4XTU8_CAEEX</name>
<sequence length="89" mass="10403">MWVESKTIKFFSPHHDTCGFGKRLPLFRKMHPSRGTFRMSAIPQKLRASSRPSKTNSRFFFSRAFGFSSIVRDLTYGPWSAFLPEPLFR</sequence>
<dbReference type="Proteomes" id="UP001054945">
    <property type="component" value="Unassembled WGS sequence"/>
</dbReference>
<accession>A0AAV4XTU8</accession>
<keyword evidence="2" id="KW-1185">Reference proteome</keyword>
<dbReference type="AlphaFoldDB" id="A0AAV4XTU8"/>
<reference evidence="1 2" key="1">
    <citation type="submission" date="2021-06" db="EMBL/GenBank/DDBJ databases">
        <title>Caerostris extrusa draft genome.</title>
        <authorList>
            <person name="Kono N."/>
            <person name="Arakawa K."/>
        </authorList>
    </citation>
    <scope>NUCLEOTIDE SEQUENCE [LARGE SCALE GENOMIC DNA]</scope>
</reference>
<dbReference type="EMBL" id="BPLR01000930">
    <property type="protein sequence ID" value="GIY98471.1"/>
    <property type="molecule type" value="Genomic_DNA"/>
</dbReference>